<evidence type="ECO:0000313" key="1">
    <source>
        <dbReference type="EMBL" id="MDQ0998134.1"/>
    </source>
</evidence>
<dbReference type="Gene3D" id="3.20.170.20">
    <property type="entry name" value="Protein of unknown function DUF952"/>
    <property type="match status" value="1"/>
</dbReference>
<proteinExistence type="predicted"/>
<dbReference type="PANTHER" id="PTHR34129">
    <property type="entry name" value="BLR1139 PROTEIN"/>
    <property type="match status" value="1"/>
</dbReference>
<dbReference type="EMBL" id="JAUSZT010000003">
    <property type="protein sequence ID" value="MDQ0998134.1"/>
    <property type="molecule type" value="Genomic_DNA"/>
</dbReference>
<dbReference type="SUPFAM" id="SSF56399">
    <property type="entry name" value="ADP-ribosylation"/>
    <property type="match status" value="1"/>
</dbReference>
<organism evidence="1 2">
    <name type="scientific">Phyllobacterium ifriqiyense</name>
    <dbReference type="NCBI Taxonomy" id="314238"/>
    <lineage>
        <taxon>Bacteria</taxon>
        <taxon>Pseudomonadati</taxon>
        <taxon>Pseudomonadota</taxon>
        <taxon>Alphaproteobacteria</taxon>
        <taxon>Hyphomicrobiales</taxon>
        <taxon>Phyllobacteriaceae</taxon>
        <taxon>Phyllobacterium</taxon>
    </lineage>
</organism>
<dbReference type="InterPro" id="IPR009297">
    <property type="entry name" value="DUF952"/>
</dbReference>
<dbReference type="Pfam" id="PF06108">
    <property type="entry name" value="DUF952"/>
    <property type="match status" value="1"/>
</dbReference>
<comment type="caution">
    <text evidence="1">The sequence shown here is derived from an EMBL/GenBank/DDBJ whole genome shotgun (WGS) entry which is preliminary data.</text>
</comment>
<dbReference type="Proteomes" id="UP001237780">
    <property type="component" value="Unassembled WGS sequence"/>
</dbReference>
<sequence length="149" mass="16394">MIKQYAKNPKTTDISVIECSLRFAHGGFASSKSVMTQMIYKLTPRALWQVAESKGVFDGAPIDHADGYIHFSTAEQVRETADKHFAGQDNLLLVAVRADRLGQALKFEVSRGGALFPHLYALLPLDAVEWVKPLPLGSDGKHIFPELTA</sequence>
<gene>
    <name evidence="1" type="ORF">QFZ34_003316</name>
</gene>
<reference evidence="1 2" key="1">
    <citation type="submission" date="2023-07" db="EMBL/GenBank/DDBJ databases">
        <title>Comparative genomics of wheat-associated soil bacteria to identify genetic determinants of phenazine resistance.</title>
        <authorList>
            <person name="Mouncey N."/>
        </authorList>
    </citation>
    <scope>NUCLEOTIDE SEQUENCE [LARGE SCALE GENOMIC DNA]</scope>
    <source>
        <strain evidence="1 2">W4I11</strain>
    </source>
</reference>
<protein>
    <submittedName>
        <fullName evidence="1">Uncharacterized protein (DUF952 family)</fullName>
    </submittedName>
</protein>
<name>A0ABU0SBJ5_9HYPH</name>
<evidence type="ECO:0000313" key="2">
    <source>
        <dbReference type="Proteomes" id="UP001237780"/>
    </source>
</evidence>
<dbReference type="PANTHER" id="PTHR34129:SF1">
    <property type="entry name" value="DUF952 DOMAIN-CONTAINING PROTEIN"/>
    <property type="match status" value="1"/>
</dbReference>
<keyword evidence="2" id="KW-1185">Reference proteome</keyword>
<accession>A0ABU0SBJ5</accession>